<dbReference type="HAMAP" id="MF_01008">
    <property type="entry name" value="MraZ"/>
    <property type="match status" value="1"/>
</dbReference>
<evidence type="ECO:0000256" key="4">
    <source>
        <dbReference type="ARBA" id="ARBA00023015"/>
    </source>
</evidence>
<dbReference type="InterPro" id="IPR007159">
    <property type="entry name" value="SpoVT-AbrB_dom"/>
</dbReference>
<dbReference type="InterPro" id="IPR038619">
    <property type="entry name" value="MraZ_sf"/>
</dbReference>
<comment type="subunit">
    <text evidence="7">Forms oligomers.</text>
</comment>
<dbReference type="Pfam" id="PF02381">
    <property type="entry name" value="MraZ"/>
    <property type="match status" value="2"/>
</dbReference>
<evidence type="ECO:0000259" key="8">
    <source>
        <dbReference type="PROSITE" id="PS51740"/>
    </source>
</evidence>
<accession>A0A450UG49</accession>
<dbReference type="InterPro" id="IPR035644">
    <property type="entry name" value="MraZ_C"/>
</dbReference>
<evidence type="ECO:0000313" key="10">
    <source>
        <dbReference type="EMBL" id="VFJ91932.1"/>
    </source>
</evidence>
<keyword evidence="2 7" id="KW-0963">Cytoplasm</keyword>
<dbReference type="GO" id="GO:0009295">
    <property type="term" value="C:nucleoid"/>
    <property type="evidence" value="ECO:0007669"/>
    <property type="project" value="UniProtKB-SubCell"/>
</dbReference>
<dbReference type="GO" id="GO:0000976">
    <property type="term" value="F:transcription cis-regulatory region binding"/>
    <property type="evidence" value="ECO:0007669"/>
    <property type="project" value="TreeGrafter"/>
</dbReference>
<name>A0A450UG49_9GAMM</name>
<dbReference type="InterPro" id="IPR003444">
    <property type="entry name" value="MraZ"/>
</dbReference>
<reference evidence="9" key="1">
    <citation type="submission" date="2019-02" db="EMBL/GenBank/DDBJ databases">
        <authorList>
            <person name="Gruber-Vodicka R. H."/>
            <person name="Seah K. B. B."/>
        </authorList>
    </citation>
    <scope>NUCLEOTIDE SEQUENCE</scope>
    <source>
        <strain evidence="11">BECK_SA2B12</strain>
        <strain evidence="10">BECK_SA2B15</strain>
        <strain evidence="9">BECK_SA2B20</strain>
    </source>
</reference>
<feature type="domain" description="SpoVT-AbrB" evidence="8">
    <location>
        <begin position="5"/>
        <end position="52"/>
    </location>
</feature>
<feature type="domain" description="SpoVT-AbrB" evidence="8">
    <location>
        <begin position="81"/>
        <end position="124"/>
    </location>
</feature>
<evidence type="ECO:0000313" key="11">
    <source>
        <dbReference type="EMBL" id="VFJ99780.1"/>
    </source>
</evidence>
<dbReference type="InterPro" id="IPR037914">
    <property type="entry name" value="SpoVT-AbrB_sf"/>
</dbReference>
<dbReference type="SUPFAM" id="SSF89447">
    <property type="entry name" value="AbrB/MazE/MraZ-like"/>
    <property type="match status" value="1"/>
</dbReference>
<evidence type="ECO:0000313" key="9">
    <source>
        <dbReference type="EMBL" id="VFJ91464.1"/>
    </source>
</evidence>
<dbReference type="NCBIfam" id="TIGR00242">
    <property type="entry name" value="division/cell wall cluster transcriptional repressor MraZ"/>
    <property type="match status" value="1"/>
</dbReference>
<keyword evidence="4 7" id="KW-0805">Transcription regulation</keyword>
<evidence type="ECO:0000256" key="1">
    <source>
        <dbReference type="ARBA" id="ARBA00013860"/>
    </source>
</evidence>
<dbReference type="CDD" id="cd16320">
    <property type="entry name" value="MraZ_N"/>
    <property type="match status" value="1"/>
</dbReference>
<dbReference type="AlphaFoldDB" id="A0A450UG49"/>
<keyword evidence="5 7" id="KW-0238">DNA-binding</keyword>
<evidence type="ECO:0000256" key="7">
    <source>
        <dbReference type="HAMAP-Rule" id="MF_01008"/>
    </source>
</evidence>
<dbReference type="InterPro" id="IPR035642">
    <property type="entry name" value="MraZ_N"/>
</dbReference>
<dbReference type="PANTHER" id="PTHR34701:SF1">
    <property type="entry name" value="TRANSCRIPTIONAL REGULATOR MRAZ"/>
    <property type="match status" value="1"/>
</dbReference>
<keyword evidence="3" id="KW-0677">Repeat</keyword>
<dbReference type="GO" id="GO:2000143">
    <property type="term" value="P:negative regulation of DNA-templated transcription initiation"/>
    <property type="evidence" value="ECO:0007669"/>
    <property type="project" value="TreeGrafter"/>
</dbReference>
<dbReference type="Gene3D" id="3.40.1550.20">
    <property type="entry name" value="Transcriptional regulator MraZ domain"/>
    <property type="match status" value="1"/>
</dbReference>
<dbReference type="InterPro" id="IPR020603">
    <property type="entry name" value="MraZ_dom"/>
</dbReference>
<dbReference type="EMBL" id="CAADFJ010000035">
    <property type="protein sequence ID" value="VFJ99780.1"/>
    <property type="molecule type" value="Genomic_DNA"/>
</dbReference>
<dbReference type="PANTHER" id="PTHR34701">
    <property type="entry name" value="TRANSCRIPTIONAL REGULATOR MRAZ"/>
    <property type="match status" value="1"/>
</dbReference>
<comment type="subcellular location">
    <subcellularLocation>
        <location evidence="7">Cytoplasm</location>
        <location evidence="7">Nucleoid</location>
    </subcellularLocation>
</comment>
<evidence type="ECO:0000256" key="6">
    <source>
        <dbReference type="ARBA" id="ARBA00023163"/>
    </source>
</evidence>
<evidence type="ECO:0000256" key="2">
    <source>
        <dbReference type="ARBA" id="ARBA00022490"/>
    </source>
</evidence>
<comment type="similarity">
    <text evidence="7">Belongs to the MraZ family.</text>
</comment>
<dbReference type="GO" id="GO:0005737">
    <property type="term" value="C:cytoplasm"/>
    <property type="evidence" value="ECO:0007669"/>
    <property type="project" value="UniProtKB-UniRule"/>
</dbReference>
<evidence type="ECO:0000256" key="3">
    <source>
        <dbReference type="ARBA" id="ARBA00022737"/>
    </source>
</evidence>
<dbReference type="EMBL" id="CAADFG010000036">
    <property type="protein sequence ID" value="VFJ91932.1"/>
    <property type="molecule type" value="Genomic_DNA"/>
</dbReference>
<gene>
    <name evidence="7" type="primary">mraZ</name>
    <name evidence="10" type="ORF">BECKH772A_GA0070896_1003612</name>
    <name evidence="9" type="ORF">BECKH772B_GA0070898_1001812</name>
    <name evidence="11" type="ORF">BECKH772C_GA0070978_1003511</name>
</gene>
<keyword evidence="6 7" id="KW-0804">Transcription</keyword>
<sequence>MFRGEHGLTLDTKGRFAVPSRYRERILEYCNGKLVITISLTERCLAVYPFPDWQKIEDELRTLPALDRKAQAISHLLIGHATECDLDANGRILVPPSLREFADLRKQVKVVGQVIKFEVWDDGAWTRRRQELLGQVDELLAEPSDALRSLVL</sequence>
<organism evidence="9">
    <name type="scientific">Candidatus Kentrum eta</name>
    <dbReference type="NCBI Taxonomy" id="2126337"/>
    <lineage>
        <taxon>Bacteria</taxon>
        <taxon>Pseudomonadati</taxon>
        <taxon>Pseudomonadota</taxon>
        <taxon>Gammaproteobacteria</taxon>
        <taxon>Candidatus Kentrum</taxon>
    </lineage>
</organism>
<dbReference type="CDD" id="cd16321">
    <property type="entry name" value="MraZ_C"/>
    <property type="match status" value="1"/>
</dbReference>
<proteinExistence type="inferred from homology"/>
<dbReference type="PROSITE" id="PS51740">
    <property type="entry name" value="SPOVT_ABRB"/>
    <property type="match status" value="2"/>
</dbReference>
<dbReference type="GO" id="GO:0003700">
    <property type="term" value="F:DNA-binding transcription factor activity"/>
    <property type="evidence" value="ECO:0007669"/>
    <property type="project" value="UniProtKB-UniRule"/>
</dbReference>
<evidence type="ECO:0000256" key="5">
    <source>
        <dbReference type="ARBA" id="ARBA00023125"/>
    </source>
</evidence>
<protein>
    <recommendedName>
        <fullName evidence="1 7">Transcriptional regulator MraZ</fullName>
    </recommendedName>
</protein>
<dbReference type="EMBL" id="CAADFI010000018">
    <property type="protein sequence ID" value="VFJ91464.1"/>
    <property type="molecule type" value="Genomic_DNA"/>
</dbReference>